<name>A0A291LGL7_9CAUD</name>
<evidence type="ECO:0008006" key="2">
    <source>
        <dbReference type="Google" id="ProtNLM"/>
    </source>
</evidence>
<proteinExistence type="predicted"/>
<dbReference type="EMBL" id="MF774688">
    <property type="protein sequence ID" value="ATI18526.1"/>
    <property type="molecule type" value="Genomic_DNA"/>
</dbReference>
<protein>
    <recommendedName>
        <fullName evidence="2">DNA primase</fullName>
    </recommendedName>
</protein>
<evidence type="ECO:0000313" key="1">
    <source>
        <dbReference type="EMBL" id="ATI18526.1"/>
    </source>
</evidence>
<dbReference type="Gene3D" id="3.40.1360.10">
    <property type="match status" value="1"/>
</dbReference>
<dbReference type="SUPFAM" id="SSF56731">
    <property type="entry name" value="DNA primase core"/>
    <property type="match status" value="1"/>
</dbReference>
<dbReference type="CDD" id="cd01029">
    <property type="entry name" value="TOPRIM_primases"/>
    <property type="match status" value="1"/>
</dbReference>
<dbReference type="InterPro" id="IPR034154">
    <property type="entry name" value="TOPRIM_DnaG/twinkle"/>
</dbReference>
<sequence length="189" mass="21100">MLNSLYNISINLREEPNMNVDELTQHLLSRGFDTNKYHCWLSPEGWLTVPLYDFSGMLRGYQTYNPSAPKGHGKCPFEAKYFTYSTTQCVWGLETLNGDEKVVLIAESVFKAVALHNAGYPALAMLGSSPGKALLKQLKLLPFKLIAVGDNDPAGEKFARKLNGFVSPVDVDEMSTENLKNFLAMKLNF</sequence>
<dbReference type="Pfam" id="PF13155">
    <property type="entry name" value="Toprim_2"/>
    <property type="match status" value="1"/>
</dbReference>
<accession>A0A291LGL7</accession>
<reference evidence="1" key="1">
    <citation type="submission" date="2017-08" db="EMBL/GenBank/DDBJ databases">
        <authorList>
            <person name="de Groot N.N."/>
        </authorList>
    </citation>
    <scope>NUCLEOTIDE SEQUENCE</scope>
</reference>
<organism evidence="1">
    <name type="scientific">Salmonella phage SP1a</name>
    <dbReference type="NCBI Taxonomy" id="2109652"/>
    <lineage>
        <taxon>Viruses</taxon>
        <taxon>Duplodnaviria</taxon>
        <taxon>Heunggongvirae</taxon>
        <taxon>Uroviricota</taxon>
        <taxon>Caudoviricetes</taxon>
        <taxon>Demerecviridae</taxon>
        <taxon>Markadamsvirinae</taxon>
        <taxon>Tequintavirus</taxon>
    </lineage>
</organism>